<evidence type="ECO:0000313" key="1">
    <source>
        <dbReference type="EMBL" id="OAY34200.1"/>
    </source>
</evidence>
<gene>
    <name evidence="1" type="ORF">MANES_12G002000</name>
</gene>
<sequence length="71" mass="8316">MVLLLLLTTVERSTSCFLLRIQIIAIYFFLFKNHGILSLLCICLGHILNCRRLLPKETQKPKRKSLPTWMD</sequence>
<name>A0A2C9USC5_MANES</name>
<dbReference type="AlphaFoldDB" id="A0A2C9USC5"/>
<accession>A0A2C9USC5</accession>
<organism evidence="1">
    <name type="scientific">Manihot esculenta</name>
    <name type="common">Cassava</name>
    <name type="synonym">Jatropha manihot</name>
    <dbReference type="NCBI Taxonomy" id="3983"/>
    <lineage>
        <taxon>Eukaryota</taxon>
        <taxon>Viridiplantae</taxon>
        <taxon>Streptophyta</taxon>
        <taxon>Embryophyta</taxon>
        <taxon>Tracheophyta</taxon>
        <taxon>Spermatophyta</taxon>
        <taxon>Magnoliopsida</taxon>
        <taxon>eudicotyledons</taxon>
        <taxon>Gunneridae</taxon>
        <taxon>Pentapetalae</taxon>
        <taxon>rosids</taxon>
        <taxon>fabids</taxon>
        <taxon>Malpighiales</taxon>
        <taxon>Euphorbiaceae</taxon>
        <taxon>Crotonoideae</taxon>
        <taxon>Manihoteae</taxon>
        <taxon>Manihot</taxon>
    </lineage>
</organism>
<dbReference type="EMBL" id="CM004398">
    <property type="protein sequence ID" value="OAY34200.1"/>
    <property type="molecule type" value="Genomic_DNA"/>
</dbReference>
<reference evidence="1" key="1">
    <citation type="submission" date="2016-02" db="EMBL/GenBank/DDBJ databases">
        <title>WGS assembly of Manihot esculenta.</title>
        <authorList>
            <person name="Bredeson J.V."/>
            <person name="Prochnik S.E."/>
            <person name="Lyons J.B."/>
            <person name="Schmutz J."/>
            <person name="Grimwood J."/>
            <person name="Vrebalov J."/>
            <person name="Bart R.S."/>
            <person name="Amuge T."/>
            <person name="Ferguson M.E."/>
            <person name="Green R."/>
            <person name="Putnam N."/>
            <person name="Stites J."/>
            <person name="Rounsley S."/>
            <person name="Rokhsar D.S."/>
        </authorList>
    </citation>
    <scope>NUCLEOTIDE SEQUENCE [LARGE SCALE GENOMIC DNA]</scope>
    <source>
        <tissue evidence="1">Leaf</tissue>
    </source>
</reference>
<protein>
    <submittedName>
        <fullName evidence="1">Uncharacterized protein</fullName>
    </submittedName>
</protein>
<proteinExistence type="predicted"/>